<dbReference type="AlphaFoldDB" id="A0A1G2CQG0"/>
<reference evidence="1 2" key="1">
    <citation type="journal article" date="2016" name="Nat. Commun.">
        <title>Thousands of microbial genomes shed light on interconnected biogeochemical processes in an aquifer system.</title>
        <authorList>
            <person name="Anantharaman K."/>
            <person name="Brown C.T."/>
            <person name="Hug L.A."/>
            <person name="Sharon I."/>
            <person name="Castelle C.J."/>
            <person name="Probst A.J."/>
            <person name="Thomas B.C."/>
            <person name="Singh A."/>
            <person name="Wilkins M.J."/>
            <person name="Karaoz U."/>
            <person name="Brodie E.L."/>
            <person name="Williams K.H."/>
            <person name="Hubbard S.S."/>
            <person name="Banfield J.F."/>
        </authorList>
    </citation>
    <scope>NUCLEOTIDE SEQUENCE [LARGE SCALE GENOMIC DNA]</scope>
</reference>
<accession>A0A1G2CQG0</accession>
<gene>
    <name evidence="1" type="ORF">A2430_00460</name>
</gene>
<sequence>MLIKAVTKHYFTTVPYNPSNQSKNAFAFLNSYRWSSHFDYCGQKNFPSLTDRNLLLKFFGGERNYQKDFTDWIENINLDYVKSVSLE</sequence>
<proteinExistence type="predicted"/>
<evidence type="ECO:0000313" key="1">
    <source>
        <dbReference type="EMBL" id="OGZ03619.1"/>
    </source>
</evidence>
<name>A0A1G2CQG0_9BACT</name>
<protein>
    <submittedName>
        <fullName evidence="1">Uncharacterized protein</fullName>
    </submittedName>
</protein>
<evidence type="ECO:0000313" key="2">
    <source>
        <dbReference type="Proteomes" id="UP000177246"/>
    </source>
</evidence>
<organism evidence="1 2">
    <name type="scientific">Candidatus Liptonbacteria bacterium RIFOXYC1_FULL_36_8</name>
    <dbReference type="NCBI Taxonomy" id="1798655"/>
    <lineage>
        <taxon>Bacteria</taxon>
        <taxon>Candidatus Liptoniibacteriota</taxon>
    </lineage>
</organism>
<dbReference type="EMBL" id="MHLF01000012">
    <property type="protein sequence ID" value="OGZ03619.1"/>
    <property type="molecule type" value="Genomic_DNA"/>
</dbReference>
<comment type="caution">
    <text evidence="1">The sequence shown here is derived from an EMBL/GenBank/DDBJ whole genome shotgun (WGS) entry which is preliminary data.</text>
</comment>
<dbReference type="Proteomes" id="UP000177246">
    <property type="component" value="Unassembled WGS sequence"/>
</dbReference>